<feature type="transmembrane region" description="Helical" evidence="7">
    <location>
        <begin position="9"/>
        <end position="28"/>
    </location>
</feature>
<dbReference type="PRINTS" id="PR00173">
    <property type="entry name" value="EDTRNSPORT"/>
</dbReference>
<feature type="region of interest" description="Disordered" evidence="8">
    <location>
        <begin position="559"/>
        <end position="583"/>
    </location>
</feature>
<keyword evidence="5 7" id="KW-1133">Transmembrane helix</keyword>
<dbReference type="AlphaFoldDB" id="A0AA36CAA7"/>
<evidence type="ECO:0000256" key="4">
    <source>
        <dbReference type="ARBA" id="ARBA00022692"/>
    </source>
</evidence>
<feature type="region of interest" description="Disordered" evidence="8">
    <location>
        <begin position="500"/>
        <end position="535"/>
    </location>
</feature>
<keyword evidence="3 7" id="KW-0813">Transport</keyword>
<evidence type="ECO:0000256" key="8">
    <source>
        <dbReference type="SAM" id="MobiDB-lite"/>
    </source>
</evidence>
<dbReference type="InterPro" id="IPR036458">
    <property type="entry name" value="Na:dicarbo_symporter_sf"/>
</dbReference>
<dbReference type="GO" id="GO:0015175">
    <property type="term" value="F:neutral L-amino acid transmembrane transporter activity"/>
    <property type="evidence" value="ECO:0007669"/>
    <property type="project" value="TreeGrafter"/>
</dbReference>
<sequence>MANFIQRNLLLTLTIAAVIVGAIIGIGLKATMNLGEEAGNLIGFPGKILLQMFKMIVVPLITVALICGVGGMRKEEMGRIGGLATAVFFASTIVAVLLGIIVMWAVHPGRPDADLVAVWRSEENKDRSAYEPGDPLDTFLDLLRNAFTENLVDSAIHSKGTVQKRLDEMVTGGTRPPYYKLNNTDLDIKEMPDEIDGSQLKYVKVVGEQLPNITRPSSDPKKKKKVIIDKDGSNVLGLVVFALTLGLIASTMGKEAEPLMRVMKVLDKMITKVVTLIVWYSPFAIIFLIAGQIVVAKDMGKTVTTIGFYLIVATCCQFGIFILQNVFFAIVTQSNPIKLVKSQLKAIAIAFATASSTATIPVNMECIEANMGVNKQISQVIIPVGATINMSGTSIHIAASCMFIAQVSETPLNFTQYVMIAVTSTMASLGAAGIPSVSLVTMAIVLTAIQAPVGGIATLIPIDWILDRLRTVNNTFGDAMVACLIQHFFGRQLLEEETQRALNSQAGDGDSEASARGTERSMAKEKSAKTSKRDQYGWNARKASLIWIRNRPPPLVVAPISTRLRHPLPTDPTGHGSDDRDFP</sequence>
<comment type="subcellular location">
    <subcellularLocation>
        <location evidence="1 7">Membrane</location>
        <topology evidence="1 7">Multi-pass membrane protein</topology>
    </subcellularLocation>
</comment>
<dbReference type="PANTHER" id="PTHR11958">
    <property type="entry name" value="SODIUM/DICARBOXYLATE SYMPORTER-RELATED"/>
    <property type="match status" value="1"/>
</dbReference>
<feature type="transmembrane region" description="Helical" evidence="7">
    <location>
        <begin position="273"/>
        <end position="294"/>
    </location>
</feature>
<keyword evidence="7" id="KW-0769">Symport</keyword>
<dbReference type="InterPro" id="IPR050746">
    <property type="entry name" value="DAACS"/>
</dbReference>
<evidence type="ECO:0000313" key="9">
    <source>
        <dbReference type="EMBL" id="CAJ0565323.1"/>
    </source>
</evidence>
<dbReference type="GO" id="GO:0005886">
    <property type="term" value="C:plasma membrane"/>
    <property type="evidence" value="ECO:0007669"/>
    <property type="project" value="TreeGrafter"/>
</dbReference>
<feature type="transmembrane region" description="Helical" evidence="7">
    <location>
        <begin position="48"/>
        <end position="71"/>
    </location>
</feature>
<organism evidence="9 10">
    <name type="scientific">Mesorhabditis spiculigera</name>
    <dbReference type="NCBI Taxonomy" id="96644"/>
    <lineage>
        <taxon>Eukaryota</taxon>
        <taxon>Metazoa</taxon>
        <taxon>Ecdysozoa</taxon>
        <taxon>Nematoda</taxon>
        <taxon>Chromadorea</taxon>
        <taxon>Rhabditida</taxon>
        <taxon>Rhabditina</taxon>
        <taxon>Rhabditomorpha</taxon>
        <taxon>Rhabditoidea</taxon>
        <taxon>Rhabditidae</taxon>
        <taxon>Mesorhabditinae</taxon>
        <taxon>Mesorhabditis</taxon>
    </lineage>
</organism>
<feature type="transmembrane region" description="Helical" evidence="7">
    <location>
        <begin position="83"/>
        <end position="106"/>
    </location>
</feature>
<feature type="transmembrane region" description="Helical" evidence="7">
    <location>
        <begin position="380"/>
        <end position="405"/>
    </location>
</feature>
<reference evidence="9" key="1">
    <citation type="submission" date="2023-06" db="EMBL/GenBank/DDBJ databases">
        <authorList>
            <person name="Delattre M."/>
        </authorList>
    </citation>
    <scope>NUCLEOTIDE SEQUENCE</scope>
    <source>
        <strain evidence="9">AF72</strain>
    </source>
</reference>
<evidence type="ECO:0000256" key="1">
    <source>
        <dbReference type="ARBA" id="ARBA00004141"/>
    </source>
</evidence>
<evidence type="ECO:0000256" key="7">
    <source>
        <dbReference type="RuleBase" id="RU361216"/>
    </source>
</evidence>
<dbReference type="GO" id="GO:0005313">
    <property type="term" value="F:L-glutamate transmembrane transporter activity"/>
    <property type="evidence" value="ECO:0007669"/>
    <property type="project" value="TreeGrafter"/>
</dbReference>
<evidence type="ECO:0000256" key="2">
    <source>
        <dbReference type="ARBA" id="ARBA00006148"/>
    </source>
</evidence>
<protein>
    <recommendedName>
        <fullName evidence="7">Amino acid transporter</fullName>
    </recommendedName>
</protein>
<comment type="similarity">
    <text evidence="2 7">Belongs to the dicarboxylate/amino acid:cation symporter (DAACS) (TC 2.A.23) family.</text>
</comment>
<evidence type="ECO:0000256" key="6">
    <source>
        <dbReference type="ARBA" id="ARBA00023136"/>
    </source>
</evidence>
<dbReference type="SUPFAM" id="SSF118215">
    <property type="entry name" value="Proton glutamate symport protein"/>
    <property type="match status" value="1"/>
</dbReference>
<dbReference type="Gene3D" id="1.10.3860.10">
    <property type="entry name" value="Sodium:dicarboxylate symporter"/>
    <property type="match status" value="1"/>
</dbReference>
<accession>A0AA36CAA7</accession>
<dbReference type="Proteomes" id="UP001177023">
    <property type="component" value="Unassembled WGS sequence"/>
</dbReference>
<comment type="caution">
    <text evidence="9">The sequence shown here is derived from an EMBL/GenBank/DDBJ whole genome shotgun (WGS) entry which is preliminary data.</text>
</comment>
<feature type="transmembrane region" description="Helical" evidence="7">
    <location>
        <begin position="306"/>
        <end position="331"/>
    </location>
</feature>
<evidence type="ECO:0000256" key="3">
    <source>
        <dbReference type="ARBA" id="ARBA00022448"/>
    </source>
</evidence>
<feature type="non-terminal residue" evidence="9">
    <location>
        <position position="583"/>
    </location>
</feature>
<evidence type="ECO:0000256" key="5">
    <source>
        <dbReference type="ARBA" id="ARBA00022989"/>
    </source>
</evidence>
<proteinExistence type="inferred from homology"/>
<dbReference type="PANTHER" id="PTHR11958:SF63">
    <property type="entry name" value="AMINO ACID TRANSPORTER"/>
    <property type="match status" value="1"/>
</dbReference>
<dbReference type="GO" id="GO:0015501">
    <property type="term" value="F:glutamate:sodium symporter activity"/>
    <property type="evidence" value="ECO:0007669"/>
    <property type="project" value="TreeGrafter"/>
</dbReference>
<dbReference type="Pfam" id="PF00375">
    <property type="entry name" value="SDF"/>
    <property type="match status" value="1"/>
</dbReference>
<gene>
    <name evidence="9" type="ORF">MSPICULIGERA_LOCUS3967</name>
</gene>
<feature type="transmembrane region" description="Helical" evidence="7">
    <location>
        <begin position="235"/>
        <end position="252"/>
    </location>
</feature>
<keyword evidence="6 7" id="KW-0472">Membrane</keyword>
<name>A0AA36CAA7_9BILA</name>
<keyword evidence="10" id="KW-1185">Reference proteome</keyword>
<dbReference type="InterPro" id="IPR001991">
    <property type="entry name" value="Na-dicarboxylate_symporter"/>
</dbReference>
<feature type="transmembrane region" description="Helical" evidence="7">
    <location>
        <begin position="440"/>
        <end position="460"/>
    </location>
</feature>
<feature type="transmembrane region" description="Helical" evidence="7">
    <location>
        <begin position="417"/>
        <end position="434"/>
    </location>
</feature>
<keyword evidence="4 7" id="KW-0812">Transmembrane</keyword>
<dbReference type="EMBL" id="CATQJA010001023">
    <property type="protein sequence ID" value="CAJ0565323.1"/>
    <property type="molecule type" value="Genomic_DNA"/>
</dbReference>
<evidence type="ECO:0000313" key="10">
    <source>
        <dbReference type="Proteomes" id="UP001177023"/>
    </source>
</evidence>
<feature type="compositionally biased region" description="Basic and acidic residues" evidence="8">
    <location>
        <begin position="517"/>
        <end position="535"/>
    </location>
</feature>